<feature type="domain" description="Ketopantoate reductase N-terminal" evidence="1">
    <location>
        <begin position="3"/>
        <end position="152"/>
    </location>
</feature>
<dbReference type="InterPro" id="IPR013332">
    <property type="entry name" value="KPR_N"/>
</dbReference>
<accession>A0A0B7GV12</accession>
<dbReference type="SUPFAM" id="SSF51735">
    <property type="entry name" value="NAD(P)-binding Rossmann-fold domains"/>
    <property type="match status" value="1"/>
</dbReference>
<evidence type="ECO:0000313" key="2">
    <source>
        <dbReference type="EMBL" id="CEM62348.1"/>
    </source>
</evidence>
<protein>
    <submittedName>
        <fullName evidence="2">Ketopantoate reductase PanE/ApbA</fullName>
    </submittedName>
</protein>
<evidence type="ECO:0000259" key="1">
    <source>
        <dbReference type="Pfam" id="PF02558"/>
    </source>
</evidence>
<reference evidence="3" key="1">
    <citation type="submission" date="2015-01" db="EMBL/GenBank/DDBJ databases">
        <authorList>
            <person name="Manzoor Shahid"/>
            <person name="Zubair Saima"/>
        </authorList>
    </citation>
    <scope>NUCLEOTIDE SEQUENCE [LARGE SCALE GENOMIC DNA]</scope>
    <source>
        <strain evidence="3">V1</strain>
    </source>
</reference>
<organism evidence="2 3">
    <name type="scientific">Treponema phagedenis</name>
    <dbReference type="NCBI Taxonomy" id="162"/>
    <lineage>
        <taxon>Bacteria</taxon>
        <taxon>Pseudomonadati</taxon>
        <taxon>Spirochaetota</taxon>
        <taxon>Spirochaetia</taxon>
        <taxon>Spirochaetales</taxon>
        <taxon>Treponemataceae</taxon>
        <taxon>Treponema</taxon>
    </lineage>
</organism>
<proteinExistence type="predicted"/>
<evidence type="ECO:0000313" key="3">
    <source>
        <dbReference type="Proteomes" id="UP000042527"/>
    </source>
</evidence>
<dbReference type="InterPro" id="IPR036291">
    <property type="entry name" value="NAD(P)-bd_dom_sf"/>
</dbReference>
<dbReference type="OrthoDB" id="9793586at2"/>
<sequence>MNILIYGAGVIGGYLAHVLCVSGHNVTILARGAWKKTLQEKGLVIRHRLQRKTTIDRPKIIESISSDAKYDAVFAVMQYQQMSEILDDLAAVSSPVVILVGNNMSAQIHEAHILQKTKTPKTVLFGFQPTGGKRENGVLHCVRFGDGTLTLGGLHNEADETTKKKVTALFKSGNSAGDSTRNSKRKKYKLTWVNNMDAWYKSHLTLILPIAYLCYHVHCNLRNVNRLQIKQVLDVAGEACGLLKQLSYPILPKGMDAYFKPGAKRIITAALFWVMAKTSIGELAASEHCRHAVTEMESLDAAFDELRKKAADYKMPAFEDLRASIPDWARLHEIYKS</sequence>
<keyword evidence="3" id="KW-1185">Reference proteome</keyword>
<gene>
    <name evidence="2" type="ORF">TPHV1_30243</name>
</gene>
<name>A0A0B7GV12_TREPH</name>
<dbReference type="Gene3D" id="3.40.50.720">
    <property type="entry name" value="NAD(P)-binding Rossmann-like Domain"/>
    <property type="match status" value="1"/>
</dbReference>
<dbReference type="AlphaFoldDB" id="A0A0B7GV12"/>
<dbReference type="RefSeq" id="WP_044634764.1">
    <property type="nucleotide sequence ID" value="NZ_CDNC01000023.1"/>
</dbReference>
<dbReference type="EMBL" id="CDNC01000023">
    <property type="protein sequence ID" value="CEM62348.1"/>
    <property type="molecule type" value="Genomic_DNA"/>
</dbReference>
<dbReference type="Pfam" id="PF02558">
    <property type="entry name" value="ApbA"/>
    <property type="match status" value="1"/>
</dbReference>
<dbReference type="Proteomes" id="UP000042527">
    <property type="component" value="Unassembled WGS sequence"/>
</dbReference>